<evidence type="ECO:0000256" key="2">
    <source>
        <dbReference type="ARBA" id="ARBA00010742"/>
    </source>
</evidence>
<evidence type="ECO:0000313" key="6">
    <source>
        <dbReference type="Proteomes" id="UP000054097"/>
    </source>
</evidence>
<organism evidence="5 6">
    <name type="scientific">Serendipita vermifera MAFF 305830</name>
    <dbReference type="NCBI Taxonomy" id="933852"/>
    <lineage>
        <taxon>Eukaryota</taxon>
        <taxon>Fungi</taxon>
        <taxon>Dikarya</taxon>
        <taxon>Basidiomycota</taxon>
        <taxon>Agaricomycotina</taxon>
        <taxon>Agaricomycetes</taxon>
        <taxon>Sebacinales</taxon>
        <taxon>Serendipitaceae</taxon>
        <taxon>Serendipita</taxon>
    </lineage>
</organism>
<evidence type="ECO:0000256" key="1">
    <source>
        <dbReference type="ARBA" id="ARBA00004418"/>
    </source>
</evidence>
<sequence length="173" mass="19236">MSAVMAMQQGWYEDGKQVEKFKFQVNNNIDGLIKSVNDGSTSAFMWEWFTTKPYADKGLVRFIGSVPTPWPSWMVAAHSSATRAPAGLVRDFLSSLTEYVRKFAQGLQNLEPVGIQINEKPVVSGADGHSPNADYIVEKFGYPREDVNQWLATVGYPEDVGLVDLTVITQTLE</sequence>
<evidence type="ECO:0000259" key="4">
    <source>
        <dbReference type="Pfam" id="PF22384"/>
    </source>
</evidence>
<comment type="subcellular location">
    <subcellularLocation>
        <location evidence="1">Periplasm</location>
    </subcellularLocation>
</comment>
<comment type="similarity">
    <text evidence="2">Belongs to the bacterial solute-binding protein SsuA/TauA family.</text>
</comment>
<proteinExistence type="inferred from homology"/>
<dbReference type="PANTHER" id="PTHR30024">
    <property type="entry name" value="ALIPHATIC SULFONATES-BINDING PROTEIN-RELATED"/>
    <property type="match status" value="1"/>
</dbReference>
<gene>
    <name evidence="5" type="ORF">M408DRAFT_19779</name>
</gene>
<dbReference type="HOGENOM" id="CLU_1548562_0_0_1"/>
<dbReference type="Gene3D" id="3.40.190.10">
    <property type="entry name" value="Periplasmic binding protein-like II"/>
    <property type="match status" value="1"/>
</dbReference>
<dbReference type="PANTHER" id="PTHR30024:SF47">
    <property type="entry name" value="TAURINE-BINDING PERIPLASMIC PROTEIN"/>
    <property type="match status" value="1"/>
</dbReference>
<evidence type="ECO:0000313" key="5">
    <source>
        <dbReference type="EMBL" id="KIM33497.1"/>
    </source>
</evidence>
<protein>
    <recommendedName>
        <fullName evidence="4">Ca3427-like PBP 2 domain-containing protein</fullName>
    </recommendedName>
</protein>
<dbReference type="Proteomes" id="UP000054097">
    <property type="component" value="Unassembled WGS sequence"/>
</dbReference>
<dbReference type="GO" id="GO:0042597">
    <property type="term" value="C:periplasmic space"/>
    <property type="evidence" value="ECO:0007669"/>
    <property type="project" value="UniProtKB-SubCell"/>
</dbReference>
<keyword evidence="6" id="KW-1185">Reference proteome</keyword>
<dbReference type="Pfam" id="PF22384">
    <property type="entry name" value="PBP2_Ca3427_like"/>
    <property type="match status" value="1"/>
</dbReference>
<dbReference type="EMBL" id="KN824278">
    <property type="protein sequence ID" value="KIM33497.1"/>
    <property type="molecule type" value="Genomic_DNA"/>
</dbReference>
<dbReference type="InterPro" id="IPR054364">
    <property type="entry name" value="Ca3427-like_PBP2"/>
</dbReference>
<reference evidence="5 6" key="1">
    <citation type="submission" date="2014-04" db="EMBL/GenBank/DDBJ databases">
        <authorList>
            <consortium name="DOE Joint Genome Institute"/>
            <person name="Kuo A."/>
            <person name="Zuccaro A."/>
            <person name="Kohler A."/>
            <person name="Nagy L.G."/>
            <person name="Floudas D."/>
            <person name="Copeland A."/>
            <person name="Barry K.W."/>
            <person name="Cichocki N."/>
            <person name="Veneault-Fourrey C."/>
            <person name="LaButti K."/>
            <person name="Lindquist E.A."/>
            <person name="Lipzen A."/>
            <person name="Lundell T."/>
            <person name="Morin E."/>
            <person name="Murat C."/>
            <person name="Sun H."/>
            <person name="Tunlid A."/>
            <person name="Henrissat B."/>
            <person name="Grigoriev I.V."/>
            <person name="Hibbett D.S."/>
            <person name="Martin F."/>
            <person name="Nordberg H.P."/>
            <person name="Cantor M.N."/>
            <person name="Hua S.X."/>
        </authorList>
    </citation>
    <scope>NUCLEOTIDE SEQUENCE [LARGE SCALE GENOMIC DNA]</scope>
    <source>
        <strain evidence="5 6">MAFF 305830</strain>
    </source>
</reference>
<name>A0A0C2XXB0_SERVB</name>
<dbReference type="AlphaFoldDB" id="A0A0C2XXB0"/>
<feature type="domain" description="Ca3427-like PBP 2" evidence="4">
    <location>
        <begin position="1"/>
        <end position="65"/>
    </location>
</feature>
<reference evidence="6" key="2">
    <citation type="submission" date="2015-01" db="EMBL/GenBank/DDBJ databases">
        <title>Evolutionary Origins and Diversification of the Mycorrhizal Mutualists.</title>
        <authorList>
            <consortium name="DOE Joint Genome Institute"/>
            <consortium name="Mycorrhizal Genomics Consortium"/>
            <person name="Kohler A."/>
            <person name="Kuo A."/>
            <person name="Nagy L.G."/>
            <person name="Floudas D."/>
            <person name="Copeland A."/>
            <person name="Barry K.W."/>
            <person name="Cichocki N."/>
            <person name="Veneault-Fourrey C."/>
            <person name="LaButti K."/>
            <person name="Lindquist E.A."/>
            <person name="Lipzen A."/>
            <person name="Lundell T."/>
            <person name="Morin E."/>
            <person name="Murat C."/>
            <person name="Riley R."/>
            <person name="Ohm R."/>
            <person name="Sun H."/>
            <person name="Tunlid A."/>
            <person name="Henrissat B."/>
            <person name="Grigoriev I.V."/>
            <person name="Hibbett D.S."/>
            <person name="Martin F."/>
        </authorList>
    </citation>
    <scope>NUCLEOTIDE SEQUENCE [LARGE SCALE GENOMIC DNA]</scope>
    <source>
        <strain evidence="6">MAFF 305830</strain>
    </source>
</reference>
<evidence type="ECO:0000256" key="3">
    <source>
        <dbReference type="ARBA" id="ARBA00022729"/>
    </source>
</evidence>
<dbReference type="OrthoDB" id="1363at2759"/>
<accession>A0A0C2XXB0</accession>
<keyword evidence="3" id="KW-0732">Signal</keyword>